<evidence type="ECO:0000313" key="1">
    <source>
        <dbReference type="EMBL" id="KAK2862312.1"/>
    </source>
</evidence>
<gene>
    <name evidence="1" type="ORF">Q5P01_001845</name>
</gene>
<name>A0AA88NLI4_CHASR</name>
<dbReference type="AlphaFoldDB" id="A0AA88NLI4"/>
<evidence type="ECO:0000313" key="2">
    <source>
        <dbReference type="Proteomes" id="UP001187415"/>
    </source>
</evidence>
<dbReference type="EMBL" id="JAUPFM010000001">
    <property type="protein sequence ID" value="KAK2862312.1"/>
    <property type="molecule type" value="Genomic_DNA"/>
</dbReference>
<reference evidence="1" key="1">
    <citation type="submission" date="2023-07" db="EMBL/GenBank/DDBJ databases">
        <title>Chromosome-level Genome Assembly of Striped Snakehead (Channa striata).</title>
        <authorList>
            <person name="Liu H."/>
        </authorList>
    </citation>
    <scope>NUCLEOTIDE SEQUENCE</scope>
    <source>
        <strain evidence="1">Gz</strain>
        <tissue evidence="1">Muscle</tissue>
    </source>
</reference>
<dbReference type="Proteomes" id="UP001187415">
    <property type="component" value="Unassembled WGS sequence"/>
</dbReference>
<sequence>MHSRHCHLRAGFHLSGWEMPDTQSWHNNKKALAKRWLSISKDEEWSCSVSCFMDEDITEAREPDSSITQHRYSCSTNDSLTAWMEIFKGPAVDVADLLGRREEEKGSGKAN</sequence>
<comment type="caution">
    <text evidence="1">The sequence shown here is derived from an EMBL/GenBank/DDBJ whole genome shotgun (WGS) entry which is preliminary data.</text>
</comment>
<protein>
    <submittedName>
        <fullName evidence="1">Uncharacterized protein</fullName>
    </submittedName>
</protein>
<proteinExistence type="predicted"/>
<organism evidence="1 2">
    <name type="scientific">Channa striata</name>
    <name type="common">Snakehead murrel</name>
    <name type="synonym">Ophicephalus striatus</name>
    <dbReference type="NCBI Taxonomy" id="64152"/>
    <lineage>
        <taxon>Eukaryota</taxon>
        <taxon>Metazoa</taxon>
        <taxon>Chordata</taxon>
        <taxon>Craniata</taxon>
        <taxon>Vertebrata</taxon>
        <taxon>Euteleostomi</taxon>
        <taxon>Actinopterygii</taxon>
        <taxon>Neopterygii</taxon>
        <taxon>Teleostei</taxon>
        <taxon>Neoteleostei</taxon>
        <taxon>Acanthomorphata</taxon>
        <taxon>Anabantaria</taxon>
        <taxon>Anabantiformes</taxon>
        <taxon>Channoidei</taxon>
        <taxon>Channidae</taxon>
        <taxon>Channa</taxon>
    </lineage>
</organism>
<accession>A0AA88NLI4</accession>
<keyword evidence="2" id="KW-1185">Reference proteome</keyword>